<dbReference type="Pfam" id="PF00582">
    <property type="entry name" value="Usp"/>
    <property type="match status" value="1"/>
</dbReference>
<organism evidence="3 4">
    <name type="scientific">Rubroshorea leprosula</name>
    <dbReference type="NCBI Taxonomy" id="152421"/>
    <lineage>
        <taxon>Eukaryota</taxon>
        <taxon>Viridiplantae</taxon>
        <taxon>Streptophyta</taxon>
        <taxon>Embryophyta</taxon>
        <taxon>Tracheophyta</taxon>
        <taxon>Spermatophyta</taxon>
        <taxon>Magnoliopsida</taxon>
        <taxon>eudicotyledons</taxon>
        <taxon>Gunneridae</taxon>
        <taxon>Pentapetalae</taxon>
        <taxon>rosids</taxon>
        <taxon>malvids</taxon>
        <taxon>Malvales</taxon>
        <taxon>Dipterocarpaceae</taxon>
        <taxon>Rubroshorea</taxon>
    </lineage>
</organism>
<gene>
    <name evidence="3" type="ORF">SLEP1_g16297</name>
</gene>
<dbReference type="Proteomes" id="UP001054252">
    <property type="component" value="Unassembled WGS sequence"/>
</dbReference>
<dbReference type="InterPro" id="IPR014729">
    <property type="entry name" value="Rossmann-like_a/b/a_fold"/>
</dbReference>
<keyword evidence="4" id="KW-1185">Reference proteome</keyword>
<dbReference type="SUPFAM" id="SSF52402">
    <property type="entry name" value="Adenine nucleotide alpha hydrolases-like"/>
    <property type="match status" value="1"/>
</dbReference>
<sequence>MGKARTVGIGMDYSPTCISALRWAAENLAENGDRIILTHVQPPRADHTRKELFENTGSPLVPLEEFREINFSKQYGLKYDPEGDKTPEGSLAAQPRQFSVTPSEAMVN</sequence>
<dbReference type="AlphaFoldDB" id="A0AAV5J119"/>
<dbReference type="PANTHER" id="PTHR46100:SF1">
    <property type="entry name" value="OS02G0773200 PROTEIN"/>
    <property type="match status" value="1"/>
</dbReference>
<dbReference type="PANTHER" id="PTHR46100">
    <property type="entry name" value="IMP2'P"/>
    <property type="match status" value="1"/>
</dbReference>
<comment type="caution">
    <text evidence="3">The sequence shown here is derived from an EMBL/GenBank/DDBJ whole genome shotgun (WGS) entry which is preliminary data.</text>
</comment>
<evidence type="ECO:0000256" key="1">
    <source>
        <dbReference type="SAM" id="MobiDB-lite"/>
    </source>
</evidence>
<dbReference type="InterPro" id="IPR006016">
    <property type="entry name" value="UspA"/>
</dbReference>
<dbReference type="EMBL" id="BPVZ01000021">
    <property type="protein sequence ID" value="GKV04089.1"/>
    <property type="molecule type" value="Genomic_DNA"/>
</dbReference>
<feature type="domain" description="UspA" evidence="2">
    <location>
        <begin position="5"/>
        <end position="68"/>
    </location>
</feature>
<dbReference type="Gene3D" id="3.40.50.620">
    <property type="entry name" value="HUPs"/>
    <property type="match status" value="1"/>
</dbReference>
<evidence type="ECO:0000313" key="4">
    <source>
        <dbReference type="Proteomes" id="UP001054252"/>
    </source>
</evidence>
<evidence type="ECO:0000313" key="3">
    <source>
        <dbReference type="EMBL" id="GKV04089.1"/>
    </source>
</evidence>
<proteinExistence type="predicted"/>
<accession>A0AAV5J119</accession>
<evidence type="ECO:0000259" key="2">
    <source>
        <dbReference type="Pfam" id="PF00582"/>
    </source>
</evidence>
<reference evidence="3 4" key="1">
    <citation type="journal article" date="2021" name="Commun. Biol.">
        <title>The genome of Shorea leprosula (Dipterocarpaceae) highlights the ecological relevance of drought in aseasonal tropical rainforests.</title>
        <authorList>
            <person name="Ng K.K.S."/>
            <person name="Kobayashi M.J."/>
            <person name="Fawcett J.A."/>
            <person name="Hatakeyama M."/>
            <person name="Paape T."/>
            <person name="Ng C.H."/>
            <person name="Ang C.C."/>
            <person name="Tnah L.H."/>
            <person name="Lee C.T."/>
            <person name="Nishiyama T."/>
            <person name="Sese J."/>
            <person name="O'Brien M.J."/>
            <person name="Copetti D."/>
            <person name="Mohd Noor M.I."/>
            <person name="Ong R.C."/>
            <person name="Putra M."/>
            <person name="Sireger I.Z."/>
            <person name="Indrioko S."/>
            <person name="Kosugi Y."/>
            <person name="Izuno A."/>
            <person name="Isagi Y."/>
            <person name="Lee S.L."/>
            <person name="Shimizu K.K."/>
        </authorList>
    </citation>
    <scope>NUCLEOTIDE SEQUENCE [LARGE SCALE GENOMIC DNA]</scope>
    <source>
        <strain evidence="3">214</strain>
    </source>
</reference>
<protein>
    <recommendedName>
        <fullName evidence="2">UspA domain-containing protein</fullName>
    </recommendedName>
</protein>
<name>A0AAV5J119_9ROSI</name>
<feature type="region of interest" description="Disordered" evidence="1">
    <location>
        <begin position="77"/>
        <end position="108"/>
    </location>
</feature>